<evidence type="ECO:0000313" key="2">
    <source>
        <dbReference type="Proteomes" id="UP000828941"/>
    </source>
</evidence>
<evidence type="ECO:0000313" key="1">
    <source>
        <dbReference type="EMBL" id="KAI4335117.1"/>
    </source>
</evidence>
<comment type="caution">
    <text evidence="1">The sequence shown here is derived from an EMBL/GenBank/DDBJ whole genome shotgun (WGS) entry which is preliminary data.</text>
</comment>
<keyword evidence="2" id="KW-1185">Reference proteome</keyword>
<name>A0ACB9NGR3_BAUVA</name>
<gene>
    <name evidence="1" type="ORF">L6164_013795</name>
</gene>
<proteinExistence type="predicted"/>
<dbReference type="Proteomes" id="UP000828941">
    <property type="component" value="Chromosome 6"/>
</dbReference>
<reference evidence="1 2" key="1">
    <citation type="journal article" date="2022" name="DNA Res.">
        <title>Chromosomal-level genome assembly of the orchid tree Bauhinia variegata (Leguminosae; Cercidoideae) supports the allotetraploid origin hypothesis of Bauhinia.</title>
        <authorList>
            <person name="Zhong Y."/>
            <person name="Chen Y."/>
            <person name="Zheng D."/>
            <person name="Pang J."/>
            <person name="Liu Y."/>
            <person name="Luo S."/>
            <person name="Meng S."/>
            <person name="Qian L."/>
            <person name="Wei D."/>
            <person name="Dai S."/>
            <person name="Zhou R."/>
        </authorList>
    </citation>
    <scope>NUCLEOTIDE SEQUENCE [LARGE SCALE GENOMIC DNA]</scope>
    <source>
        <strain evidence="1">BV-YZ2020</strain>
    </source>
</reference>
<accession>A0ACB9NGR3</accession>
<sequence>MENQTWNPKTADLDAPLHALGFVIDELSPHKVTGHLPVTPKCCQGFGVLHGGLSAMIAEGLASIGAHIASGYHRIAGIQLSSNHMKPAELGDLVYAEATPINLGKSIQVWEVRVWKNDPSNSREKIVVSCSRVTIKCNIPMPESVKASSEKLRKYIAKL</sequence>
<protein>
    <submittedName>
        <fullName evidence="1">Uncharacterized protein</fullName>
    </submittedName>
</protein>
<organism evidence="1 2">
    <name type="scientific">Bauhinia variegata</name>
    <name type="common">Purple orchid tree</name>
    <name type="synonym">Phanera variegata</name>
    <dbReference type="NCBI Taxonomy" id="167791"/>
    <lineage>
        <taxon>Eukaryota</taxon>
        <taxon>Viridiplantae</taxon>
        <taxon>Streptophyta</taxon>
        <taxon>Embryophyta</taxon>
        <taxon>Tracheophyta</taxon>
        <taxon>Spermatophyta</taxon>
        <taxon>Magnoliopsida</taxon>
        <taxon>eudicotyledons</taxon>
        <taxon>Gunneridae</taxon>
        <taxon>Pentapetalae</taxon>
        <taxon>rosids</taxon>
        <taxon>fabids</taxon>
        <taxon>Fabales</taxon>
        <taxon>Fabaceae</taxon>
        <taxon>Cercidoideae</taxon>
        <taxon>Cercideae</taxon>
        <taxon>Bauhiniinae</taxon>
        <taxon>Bauhinia</taxon>
    </lineage>
</organism>
<dbReference type="EMBL" id="CM039431">
    <property type="protein sequence ID" value="KAI4335117.1"/>
    <property type="molecule type" value="Genomic_DNA"/>
</dbReference>